<accession>A0AAW1R286</accession>
<evidence type="ECO:0000313" key="2">
    <source>
        <dbReference type="EMBL" id="KAK9827849.1"/>
    </source>
</evidence>
<evidence type="ECO:0000259" key="1">
    <source>
        <dbReference type="Pfam" id="PF00069"/>
    </source>
</evidence>
<dbReference type="Gene3D" id="1.10.510.10">
    <property type="entry name" value="Transferase(Phosphotransferase) domain 1"/>
    <property type="match status" value="1"/>
</dbReference>
<dbReference type="GO" id="GO:0005524">
    <property type="term" value="F:ATP binding"/>
    <property type="evidence" value="ECO:0007669"/>
    <property type="project" value="InterPro"/>
</dbReference>
<dbReference type="SUPFAM" id="SSF56112">
    <property type="entry name" value="Protein kinase-like (PK-like)"/>
    <property type="match status" value="1"/>
</dbReference>
<dbReference type="InterPro" id="IPR000719">
    <property type="entry name" value="Prot_kinase_dom"/>
</dbReference>
<sequence length="536" mass="60405">MDEWFVQLDRLPDFSPEQKDDLQEILNDPQRVKDPNALFSDPESAVRRLQKLLARTGQLPAQLYNRSRDLIEAHLCHLPSPKLPTNSQQVEAWLFGQPSLRIPVTPLYYQQAAVKDISMAQQMLIPADQSAAVVAFTALLQHEPPFDMFSTELQTSRVIWEYLYYIWEQLDAATSPLQYRISLNEAEKTSSYSSRTQKQKRRPDTMVIVSKCTLLLGEDRHSDLEAAFKDLREKRADLCSLHYQNVKFLMGYAAAGASFQWCFLPGVAQQALQAIGPVLDMRREADRWRLLLTWVQVYRLLTVMSRNLAELQDRLPLYEVIGRGPGRDVQMLGNTVFKSIADFSSYAKEQRTDLQAIQSAYEAANQAVQADQLPCLVLCQSPPAVSRHDRYTVTTRPCGYGACVSSEKDLHELAFACCRAAQILHASQLVHRDLRMGNIVQLGPSNYMVIDLESAATVSQPPLPGDFCNILRTCTSDTLENGRYTTASDMYSIGLLLEDASMQPSAGATTFIGCLKQKSLSADHALQHLHETWRIA</sequence>
<feature type="domain" description="Protein kinase" evidence="1">
    <location>
        <begin position="405"/>
        <end position="497"/>
    </location>
</feature>
<organism evidence="2 3">
    <name type="scientific">Apatococcus lobatus</name>
    <dbReference type="NCBI Taxonomy" id="904363"/>
    <lineage>
        <taxon>Eukaryota</taxon>
        <taxon>Viridiplantae</taxon>
        <taxon>Chlorophyta</taxon>
        <taxon>core chlorophytes</taxon>
        <taxon>Trebouxiophyceae</taxon>
        <taxon>Chlorellales</taxon>
        <taxon>Chlorellaceae</taxon>
        <taxon>Apatococcus</taxon>
    </lineage>
</organism>
<dbReference type="InterPro" id="IPR011009">
    <property type="entry name" value="Kinase-like_dom_sf"/>
</dbReference>
<dbReference type="EMBL" id="JALJOS010000017">
    <property type="protein sequence ID" value="KAK9827849.1"/>
    <property type="molecule type" value="Genomic_DNA"/>
</dbReference>
<comment type="caution">
    <text evidence="2">The sequence shown here is derived from an EMBL/GenBank/DDBJ whole genome shotgun (WGS) entry which is preliminary data.</text>
</comment>
<dbReference type="Proteomes" id="UP001438707">
    <property type="component" value="Unassembled WGS sequence"/>
</dbReference>
<name>A0AAW1R286_9CHLO</name>
<keyword evidence="3" id="KW-1185">Reference proteome</keyword>
<reference evidence="2 3" key="1">
    <citation type="journal article" date="2024" name="Nat. Commun.">
        <title>Phylogenomics reveals the evolutionary origins of lichenization in chlorophyte algae.</title>
        <authorList>
            <person name="Puginier C."/>
            <person name="Libourel C."/>
            <person name="Otte J."/>
            <person name="Skaloud P."/>
            <person name="Haon M."/>
            <person name="Grisel S."/>
            <person name="Petersen M."/>
            <person name="Berrin J.G."/>
            <person name="Delaux P.M."/>
            <person name="Dal Grande F."/>
            <person name="Keller J."/>
        </authorList>
    </citation>
    <scope>NUCLEOTIDE SEQUENCE [LARGE SCALE GENOMIC DNA]</scope>
    <source>
        <strain evidence="2 3">SAG 2145</strain>
    </source>
</reference>
<protein>
    <recommendedName>
        <fullName evidence="1">Protein kinase domain-containing protein</fullName>
    </recommendedName>
</protein>
<gene>
    <name evidence="2" type="ORF">WJX74_005524</name>
</gene>
<evidence type="ECO:0000313" key="3">
    <source>
        <dbReference type="Proteomes" id="UP001438707"/>
    </source>
</evidence>
<dbReference type="GO" id="GO:0004672">
    <property type="term" value="F:protein kinase activity"/>
    <property type="evidence" value="ECO:0007669"/>
    <property type="project" value="InterPro"/>
</dbReference>
<dbReference type="Pfam" id="PF00069">
    <property type="entry name" value="Pkinase"/>
    <property type="match status" value="1"/>
</dbReference>
<dbReference type="AlphaFoldDB" id="A0AAW1R286"/>
<proteinExistence type="predicted"/>